<keyword evidence="14" id="KW-1185">Reference proteome</keyword>
<dbReference type="EMBL" id="QGMK01000949">
    <property type="protein sequence ID" value="TVY75790.1"/>
    <property type="molecule type" value="Genomic_DNA"/>
</dbReference>
<evidence type="ECO:0000256" key="9">
    <source>
        <dbReference type="ARBA" id="ARBA00023004"/>
    </source>
</evidence>
<evidence type="ECO:0000256" key="6">
    <source>
        <dbReference type="ARBA" id="ARBA00022723"/>
    </source>
</evidence>
<accession>A0A8T9C4Q5</accession>
<keyword evidence="4 12" id="KW-0349">Heme</keyword>
<dbReference type="GO" id="GO:0016705">
    <property type="term" value="F:oxidoreductase activity, acting on paired donors, with incorporation or reduction of molecular oxygen"/>
    <property type="evidence" value="ECO:0007669"/>
    <property type="project" value="InterPro"/>
</dbReference>
<evidence type="ECO:0000256" key="8">
    <source>
        <dbReference type="ARBA" id="ARBA00023002"/>
    </source>
</evidence>
<evidence type="ECO:0000256" key="11">
    <source>
        <dbReference type="ARBA" id="ARBA00023136"/>
    </source>
</evidence>
<dbReference type="PANTHER" id="PTHR24305">
    <property type="entry name" value="CYTOCHROME P450"/>
    <property type="match status" value="1"/>
</dbReference>
<proteinExistence type="inferred from homology"/>
<evidence type="ECO:0000313" key="14">
    <source>
        <dbReference type="Proteomes" id="UP000469558"/>
    </source>
</evidence>
<keyword evidence="9 12" id="KW-0408">Iron</keyword>
<dbReference type="Gene3D" id="1.10.630.10">
    <property type="entry name" value="Cytochrome P450"/>
    <property type="match status" value="1"/>
</dbReference>
<keyword evidence="5" id="KW-0812">Transmembrane</keyword>
<dbReference type="InterPro" id="IPR036396">
    <property type="entry name" value="Cyt_P450_sf"/>
</dbReference>
<evidence type="ECO:0000256" key="4">
    <source>
        <dbReference type="ARBA" id="ARBA00022617"/>
    </source>
</evidence>
<dbReference type="GO" id="GO:0005506">
    <property type="term" value="F:iron ion binding"/>
    <property type="evidence" value="ECO:0007669"/>
    <property type="project" value="InterPro"/>
</dbReference>
<keyword evidence="6 12" id="KW-0479">Metal-binding</keyword>
<dbReference type="PANTHER" id="PTHR24305:SF112">
    <property type="entry name" value="L-ORNITHINE-N5-MONOOXYGENASE (EUROFUNG)"/>
    <property type="match status" value="1"/>
</dbReference>
<comment type="cofactor">
    <cofactor evidence="1 12">
        <name>heme</name>
        <dbReference type="ChEBI" id="CHEBI:30413"/>
    </cofactor>
</comment>
<organism evidence="13 14">
    <name type="scientific">Lachnellula suecica</name>
    <dbReference type="NCBI Taxonomy" id="602035"/>
    <lineage>
        <taxon>Eukaryota</taxon>
        <taxon>Fungi</taxon>
        <taxon>Dikarya</taxon>
        <taxon>Ascomycota</taxon>
        <taxon>Pezizomycotina</taxon>
        <taxon>Leotiomycetes</taxon>
        <taxon>Helotiales</taxon>
        <taxon>Lachnaceae</taxon>
        <taxon>Lachnellula</taxon>
    </lineage>
</organism>
<keyword evidence="7" id="KW-1133">Transmembrane helix</keyword>
<comment type="subcellular location">
    <subcellularLocation>
        <location evidence="2">Membrane</location>
    </subcellularLocation>
</comment>
<evidence type="ECO:0000256" key="10">
    <source>
        <dbReference type="ARBA" id="ARBA00023033"/>
    </source>
</evidence>
<comment type="caution">
    <text evidence="13">The sequence shown here is derived from an EMBL/GenBank/DDBJ whole genome shotgun (WGS) entry which is preliminary data.</text>
</comment>
<dbReference type="Proteomes" id="UP000469558">
    <property type="component" value="Unassembled WGS sequence"/>
</dbReference>
<evidence type="ECO:0000256" key="3">
    <source>
        <dbReference type="ARBA" id="ARBA00010617"/>
    </source>
</evidence>
<dbReference type="InterPro" id="IPR050121">
    <property type="entry name" value="Cytochrome_P450_monoxygenase"/>
</dbReference>
<evidence type="ECO:0000256" key="5">
    <source>
        <dbReference type="ARBA" id="ARBA00022692"/>
    </source>
</evidence>
<evidence type="ECO:0000313" key="13">
    <source>
        <dbReference type="EMBL" id="TVY75790.1"/>
    </source>
</evidence>
<evidence type="ECO:0000256" key="1">
    <source>
        <dbReference type="ARBA" id="ARBA00001971"/>
    </source>
</evidence>
<feature type="binding site" description="axial binding residue" evidence="12">
    <location>
        <position position="128"/>
    </location>
    <ligand>
        <name>heme</name>
        <dbReference type="ChEBI" id="CHEBI:30413"/>
    </ligand>
    <ligandPart>
        <name>Fe</name>
        <dbReference type="ChEBI" id="CHEBI:18248"/>
    </ligandPart>
</feature>
<dbReference type="InterPro" id="IPR002401">
    <property type="entry name" value="Cyt_P450_E_grp-I"/>
</dbReference>
<evidence type="ECO:0000256" key="2">
    <source>
        <dbReference type="ARBA" id="ARBA00004370"/>
    </source>
</evidence>
<name>A0A8T9C4Q5_9HELO</name>
<reference evidence="13 14" key="1">
    <citation type="submission" date="2018-05" db="EMBL/GenBank/DDBJ databases">
        <title>Genome sequencing and assembly of the regulated plant pathogen Lachnellula willkommii and related sister species for the development of diagnostic species identification markers.</title>
        <authorList>
            <person name="Giroux E."/>
            <person name="Bilodeau G."/>
        </authorList>
    </citation>
    <scope>NUCLEOTIDE SEQUENCE [LARGE SCALE GENOMIC DNA]</scope>
    <source>
        <strain evidence="13 14">CBS 268.59</strain>
    </source>
</reference>
<dbReference type="PRINTS" id="PR00463">
    <property type="entry name" value="EP450I"/>
</dbReference>
<dbReference type="GO" id="GO:0004497">
    <property type="term" value="F:monooxygenase activity"/>
    <property type="evidence" value="ECO:0007669"/>
    <property type="project" value="UniProtKB-KW"/>
</dbReference>
<evidence type="ECO:0000256" key="12">
    <source>
        <dbReference type="PIRSR" id="PIRSR602401-1"/>
    </source>
</evidence>
<keyword evidence="10" id="KW-0503">Monooxygenase</keyword>
<dbReference type="SUPFAM" id="SSF48264">
    <property type="entry name" value="Cytochrome P450"/>
    <property type="match status" value="1"/>
</dbReference>
<gene>
    <name evidence="13" type="ORF">LSUE1_G004950</name>
</gene>
<keyword evidence="8" id="KW-0560">Oxidoreductase</keyword>
<protein>
    <submittedName>
        <fullName evidence="13">Tryprostatin B 6-hydroxylase</fullName>
    </submittedName>
</protein>
<dbReference type="GO" id="GO:0016020">
    <property type="term" value="C:membrane"/>
    <property type="evidence" value="ECO:0007669"/>
    <property type="project" value="UniProtKB-SubCell"/>
</dbReference>
<comment type="similarity">
    <text evidence="3">Belongs to the cytochrome P450 family.</text>
</comment>
<sequence length="185" mass="20811">MIAAMYLLVKHPKIIEKLRSELELVGADPSGSKIANLEHLNGVINETLRLFPPVPTAIHRKTPPEGITIDGTYLPGDMNVWCSQYILGRSETVYSQPDKFVPERWYQFPEMIKDRTAFAPFSTGPYGCIGKPLAMLNIRTTLAQLVMNFDIKFAPGGSDFVFEENAVDHFVLSFGELNLCFTERQ</sequence>
<evidence type="ECO:0000256" key="7">
    <source>
        <dbReference type="ARBA" id="ARBA00022989"/>
    </source>
</evidence>
<dbReference type="OrthoDB" id="6692864at2759"/>
<dbReference type="GO" id="GO:0020037">
    <property type="term" value="F:heme binding"/>
    <property type="evidence" value="ECO:0007669"/>
    <property type="project" value="InterPro"/>
</dbReference>
<dbReference type="Pfam" id="PF00067">
    <property type="entry name" value="p450"/>
    <property type="match status" value="1"/>
</dbReference>
<dbReference type="PRINTS" id="PR00385">
    <property type="entry name" value="P450"/>
</dbReference>
<dbReference type="InterPro" id="IPR001128">
    <property type="entry name" value="Cyt_P450"/>
</dbReference>
<keyword evidence="11" id="KW-0472">Membrane</keyword>
<dbReference type="AlphaFoldDB" id="A0A8T9C4Q5"/>